<dbReference type="PANTHER" id="PTHR46163">
    <property type="entry name" value="TYROSINE-PROTEIN PHOSPHATASE-RELATED"/>
    <property type="match status" value="1"/>
</dbReference>
<dbReference type="EMBL" id="CAJFCW020000002">
    <property type="protein sequence ID" value="CAG9095230.1"/>
    <property type="molecule type" value="Genomic_DNA"/>
</dbReference>
<comment type="caution">
    <text evidence="4">The sequence shown here is derived from an EMBL/GenBank/DDBJ whole genome shotgun (WGS) entry which is preliminary data.</text>
</comment>
<dbReference type="InterPro" id="IPR000242">
    <property type="entry name" value="PTP_cat"/>
</dbReference>
<feature type="domain" description="Tyrosine-protein phosphatase" evidence="2">
    <location>
        <begin position="79"/>
        <end position="331"/>
    </location>
</feature>
<evidence type="ECO:0000259" key="2">
    <source>
        <dbReference type="PROSITE" id="PS50055"/>
    </source>
</evidence>
<name>A0A811K9L8_9BILA</name>
<dbReference type="Gene3D" id="3.90.190.10">
    <property type="entry name" value="Protein tyrosine phosphatase superfamily"/>
    <property type="match status" value="1"/>
</dbReference>
<dbReference type="GO" id="GO:0004725">
    <property type="term" value="F:protein tyrosine phosphatase activity"/>
    <property type="evidence" value="ECO:0007669"/>
    <property type="project" value="InterPro"/>
</dbReference>
<evidence type="ECO:0000313" key="4">
    <source>
        <dbReference type="EMBL" id="CAD5212183.1"/>
    </source>
</evidence>
<dbReference type="InterPro" id="IPR003595">
    <property type="entry name" value="Tyr_Pase_cat"/>
</dbReference>
<feature type="region of interest" description="Disordered" evidence="1">
    <location>
        <begin position="362"/>
        <end position="413"/>
    </location>
</feature>
<organism evidence="4 5">
    <name type="scientific">Bursaphelenchus okinawaensis</name>
    <dbReference type="NCBI Taxonomy" id="465554"/>
    <lineage>
        <taxon>Eukaryota</taxon>
        <taxon>Metazoa</taxon>
        <taxon>Ecdysozoa</taxon>
        <taxon>Nematoda</taxon>
        <taxon>Chromadorea</taxon>
        <taxon>Rhabditida</taxon>
        <taxon>Tylenchina</taxon>
        <taxon>Tylenchomorpha</taxon>
        <taxon>Aphelenchoidea</taxon>
        <taxon>Aphelenchoididae</taxon>
        <taxon>Bursaphelenchus</taxon>
    </lineage>
</organism>
<dbReference type="InterPro" id="IPR016130">
    <property type="entry name" value="Tyr_Pase_AS"/>
</dbReference>
<dbReference type="OrthoDB" id="8609993at2759"/>
<dbReference type="PROSITE" id="PS50055">
    <property type="entry name" value="TYR_PHOSPHATASE_PTP"/>
    <property type="match status" value="1"/>
</dbReference>
<evidence type="ECO:0000313" key="5">
    <source>
        <dbReference type="Proteomes" id="UP000614601"/>
    </source>
</evidence>
<feature type="region of interest" description="Disordered" evidence="1">
    <location>
        <begin position="425"/>
        <end position="477"/>
    </location>
</feature>
<feature type="compositionally biased region" description="Pro residues" evidence="1">
    <location>
        <begin position="378"/>
        <end position="389"/>
    </location>
</feature>
<reference evidence="4" key="1">
    <citation type="submission" date="2020-09" db="EMBL/GenBank/DDBJ databases">
        <authorList>
            <person name="Kikuchi T."/>
        </authorList>
    </citation>
    <scope>NUCLEOTIDE SEQUENCE</scope>
    <source>
        <strain evidence="4">SH1</strain>
    </source>
</reference>
<gene>
    <name evidence="4" type="ORF">BOKJ2_LOCUS4075</name>
</gene>
<dbReference type="InterPro" id="IPR052782">
    <property type="entry name" value="Oocyte-zygote_transition_reg"/>
</dbReference>
<dbReference type="AlphaFoldDB" id="A0A811K9L8"/>
<evidence type="ECO:0008006" key="6">
    <source>
        <dbReference type="Google" id="ProtNLM"/>
    </source>
</evidence>
<dbReference type="CDD" id="cd00047">
    <property type="entry name" value="PTPc"/>
    <property type="match status" value="1"/>
</dbReference>
<dbReference type="InterPro" id="IPR029021">
    <property type="entry name" value="Prot-tyrosine_phosphatase-like"/>
</dbReference>
<feature type="compositionally biased region" description="Basic and acidic residues" evidence="1">
    <location>
        <begin position="1"/>
        <end position="13"/>
    </location>
</feature>
<dbReference type="SMART" id="SM00194">
    <property type="entry name" value="PTPc"/>
    <property type="match status" value="1"/>
</dbReference>
<dbReference type="Proteomes" id="UP000614601">
    <property type="component" value="Unassembled WGS sequence"/>
</dbReference>
<dbReference type="SUPFAM" id="SSF52799">
    <property type="entry name" value="(Phosphotyrosine protein) phosphatases II"/>
    <property type="match status" value="1"/>
</dbReference>
<evidence type="ECO:0000259" key="3">
    <source>
        <dbReference type="PROSITE" id="PS50056"/>
    </source>
</evidence>
<dbReference type="Pfam" id="PF00102">
    <property type="entry name" value="Y_phosphatase"/>
    <property type="match status" value="1"/>
</dbReference>
<keyword evidence="5" id="KW-1185">Reference proteome</keyword>
<proteinExistence type="predicted"/>
<dbReference type="PROSITE" id="PS00383">
    <property type="entry name" value="TYR_PHOSPHATASE_1"/>
    <property type="match status" value="1"/>
</dbReference>
<feature type="compositionally biased region" description="Low complexity" evidence="1">
    <location>
        <begin position="390"/>
        <end position="403"/>
    </location>
</feature>
<dbReference type="InterPro" id="IPR000387">
    <property type="entry name" value="Tyr_Pase_dom"/>
</dbReference>
<feature type="domain" description="Tyrosine specific protein phosphatases" evidence="3">
    <location>
        <begin position="251"/>
        <end position="322"/>
    </location>
</feature>
<protein>
    <recommendedName>
        <fullName evidence="6">Tyrosine-protein phosphatase domain-containing protein</fullName>
    </recommendedName>
</protein>
<dbReference type="EMBL" id="CAJFDH010000002">
    <property type="protein sequence ID" value="CAD5212183.1"/>
    <property type="molecule type" value="Genomic_DNA"/>
</dbReference>
<feature type="compositionally biased region" description="Basic and acidic residues" evidence="1">
    <location>
        <begin position="21"/>
        <end position="31"/>
    </location>
</feature>
<sequence>MESKRSKISDPKPKPKKKKEKGKDKEKDKDQVSNMTPTAVSPGPGGKKKKPKLLQKANNAEEVRGQWVSGLIDKGTRKLVQEFNELHHNGAVDCATFLAPENVDKNKYPDIYCLEATRVRLPNDEYYHANYVATAQSSTRFICAQSPKENTAETFWSMIINEKVEAIIMMSKFSEKNQTCFPYFSQEAGAAVICGNWKVFTHEKTNMKEFEAIYRFTVSIKNQKNPKAPRPRVIIHQWTDWPAYGMPEASLSLMNILQSVRGSKNPIVVHCDDGVGRSGVFVMVEQFYELLMAGHNASDTLQMLKELRAQRWGCIVHEIQYLYVFRILFFFFMARKCVDLSQVLLEFIDDYDAAHKKFVQAEKDRGGGRPQLVVDGKPLPPPAPSPKQPTPRAVSPAVTAAAPPAEPPPPVSMIIIPGMNNIQCVNQPAPRPVQQQQQPQPVQQQQQQPPQQQQQQQLGGLPPPENNAPVSMFLPFK</sequence>
<evidence type="ECO:0000256" key="1">
    <source>
        <dbReference type="SAM" id="MobiDB-lite"/>
    </source>
</evidence>
<dbReference type="PANTHER" id="PTHR46163:SF5">
    <property type="entry name" value="TYROSINE-PROTEIN PHOSPHATASE"/>
    <property type="match status" value="1"/>
</dbReference>
<feature type="compositionally biased region" description="Low complexity" evidence="1">
    <location>
        <begin position="432"/>
        <end position="460"/>
    </location>
</feature>
<dbReference type="PRINTS" id="PR00700">
    <property type="entry name" value="PRTYPHPHTASE"/>
</dbReference>
<accession>A0A811K9L8</accession>
<dbReference type="SMART" id="SM00404">
    <property type="entry name" value="PTPc_motif"/>
    <property type="match status" value="1"/>
</dbReference>
<dbReference type="Proteomes" id="UP000783686">
    <property type="component" value="Unassembled WGS sequence"/>
</dbReference>
<dbReference type="PROSITE" id="PS50056">
    <property type="entry name" value="TYR_PHOSPHATASE_2"/>
    <property type="match status" value="1"/>
</dbReference>
<feature type="region of interest" description="Disordered" evidence="1">
    <location>
        <begin position="1"/>
        <end position="60"/>
    </location>
</feature>